<dbReference type="AlphaFoldDB" id="A0A6C2U0P0"/>
<gene>
    <name evidence="1" type="ORF">PDESU_02049</name>
</gene>
<evidence type="ECO:0000313" key="2">
    <source>
        <dbReference type="Proteomes" id="UP000366872"/>
    </source>
</evidence>
<sequence length="256" mass="29612">MIEAQYDENICMPRSNPLLMAFREVESRIATLQTRARDLFYAVVLFQKLCPECGEPELQMVRDALAVCANCSSQVDPTLVFQTCPDCESKLVLKVCHYWCPRCRQPVRSIYNVEIKVFNAAYFREKMQASRDQKRRKQEMSRQMFRHTHSDPLVMCEPMSIDQVPGLEMDLNAIIASVVPDELRQAVAEHFDLEVYRHHLMALVQGCVVEFEGIRQLIEDAKLDKIFRFVTAIFLEHEGLLEIEQIEGGRLRLAGK</sequence>
<keyword evidence="2" id="KW-1185">Reference proteome</keyword>
<dbReference type="RefSeq" id="WP_136079062.1">
    <property type="nucleotide sequence ID" value="NZ_CAAHFG010000001.1"/>
</dbReference>
<reference evidence="1 2" key="1">
    <citation type="submission" date="2019-04" db="EMBL/GenBank/DDBJ databases">
        <authorList>
            <person name="Van Vliet M D."/>
        </authorList>
    </citation>
    <scope>NUCLEOTIDE SEQUENCE [LARGE SCALE GENOMIC DNA]</scope>
    <source>
        <strain evidence="1 2">F1</strain>
    </source>
</reference>
<protein>
    <submittedName>
        <fullName evidence="1">Uncharacterized protein</fullName>
    </submittedName>
</protein>
<accession>A0A6C2U0P0</accession>
<name>A0A6C2U0P0_PONDE</name>
<dbReference type="EMBL" id="CAAHFG010000001">
    <property type="protein sequence ID" value="VGO13492.1"/>
    <property type="molecule type" value="Genomic_DNA"/>
</dbReference>
<dbReference type="Proteomes" id="UP000366872">
    <property type="component" value="Unassembled WGS sequence"/>
</dbReference>
<evidence type="ECO:0000313" key="1">
    <source>
        <dbReference type="EMBL" id="VGO13492.1"/>
    </source>
</evidence>
<organism evidence="1 2">
    <name type="scientific">Pontiella desulfatans</name>
    <dbReference type="NCBI Taxonomy" id="2750659"/>
    <lineage>
        <taxon>Bacteria</taxon>
        <taxon>Pseudomonadati</taxon>
        <taxon>Kiritimatiellota</taxon>
        <taxon>Kiritimatiellia</taxon>
        <taxon>Kiritimatiellales</taxon>
        <taxon>Pontiellaceae</taxon>
        <taxon>Pontiella</taxon>
    </lineage>
</organism>
<proteinExistence type="predicted"/>